<organism evidence="8 9">
    <name type="scientific">Rubroshorea leprosula</name>
    <dbReference type="NCBI Taxonomy" id="152421"/>
    <lineage>
        <taxon>Eukaryota</taxon>
        <taxon>Viridiplantae</taxon>
        <taxon>Streptophyta</taxon>
        <taxon>Embryophyta</taxon>
        <taxon>Tracheophyta</taxon>
        <taxon>Spermatophyta</taxon>
        <taxon>Magnoliopsida</taxon>
        <taxon>eudicotyledons</taxon>
        <taxon>Gunneridae</taxon>
        <taxon>Pentapetalae</taxon>
        <taxon>rosids</taxon>
        <taxon>malvids</taxon>
        <taxon>Malvales</taxon>
        <taxon>Dipterocarpaceae</taxon>
        <taxon>Rubroshorea</taxon>
    </lineage>
</organism>
<gene>
    <name evidence="8" type="ORF">SLEP1_g14265</name>
</gene>
<evidence type="ECO:0000256" key="6">
    <source>
        <dbReference type="RuleBase" id="RU003862"/>
    </source>
</evidence>
<name>A0AAV5IPD7_9ROSI</name>
<dbReference type="Pfam" id="PF02219">
    <property type="entry name" value="MTHFR"/>
    <property type="match status" value="1"/>
</dbReference>
<accession>A0AAV5IPD7</accession>
<dbReference type="InterPro" id="IPR003171">
    <property type="entry name" value="Mehydrof_redctse-like"/>
</dbReference>
<reference evidence="8 9" key="1">
    <citation type="journal article" date="2021" name="Commun. Biol.">
        <title>The genome of Shorea leprosula (Dipterocarpaceae) highlights the ecological relevance of drought in aseasonal tropical rainforests.</title>
        <authorList>
            <person name="Ng K.K.S."/>
            <person name="Kobayashi M.J."/>
            <person name="Fawcett J.A."/>
            <person name="Hatakeyama M."/>
            <person name="Paape T."/>
            <person name="Ng C.H."/>
            <person name="Ang C.C."/>
            <person name="Tnah L.H."/>
            <person name="Lee C.T."/>
            <person name="Nishiyama T."/>
            <person name="Sese J."/>
            <person name="O'Brien M.J."/>
            <person name="Copetti D."/>
            <person name="Mohd Noor M.I."/>
            <person name="Ong R.C."/>
            <person name="Putra M."/>
            <person name="Sireger I.Z."/>
            <person name="Indrioko S."/>
            <person name="Kosugi Y."/>
            <person name="Izuno A."/>
            <person name="Isagi Y."/>
            <person name="Lee S.L."/>
            <person name="Shimizu K.K."/>
        </authorList>
    </citation>
    <scope>NUCLEOTIDE SEQUENCE [LARGE SCALE GENOMIC DNA]</scope>
    <source>
        <strain evidence="8">214</strain>
    </source>
</reference>
<comment type="similarity">
    <text evidence="6">Belongs to the methylenetetrahydrofolate reductase family.</text>
</comment>
<comment type="caution">
    <text evidence="8">The sequence shown here is derived from an EMBL/GenBank/DDBJ whole genome shotgun (WGS) entry which is preliminary data.</text>
</comment>
<evidence type="ECO:0000256" key="5">
    <source>
        <dbReference type="ARBA" id="ARBA00023002"/>
    </source>
</evidence>
<dbReference type="SUPFAM" id="SSF51730">
    <property type="entry name" value="FAD-linked oxidoreductase"/>
    <property type="match status" value="1"/>
</dbReference>
<evidence type="ECO:0000313" key="8">
    <source>
        <dbReference type="EMBL" id="GKV01724.1"/>
    </source>
</evidence>
<keyword evidence="4 6" id="KW-0274">FAD</keyword>
<dbReference type="AlphaFoldDB" id="A0AAV5IPD7"/>
<feature type="compositionally biased region" description="Basic and acidic residues" evidence="7">
    <location>
        <begin position="57"/>
        <end position="78"/>
    </location>
</feature>
<sequence>MNRMVAHNPAFCDITRGASGSTADLTLDIANKMLNIICVETMMHQSAMFEKNPNLGLREEEEGRRERERIKSKKKKDE</sequence>
<dbReference type="InterPro" id="IPR029041">
    <property type="entry name" value="FAD-linked_oxidoreductase-like"/>
</dbReference>
<evidence type="ECO:0000256" key="3">
    <source>
        <dbReference type="ARBA" id="ARBA00022630"/>
    </source>
</evidence>
<dbReference type="GO" id="GO:0006555">
    <property type="term" value="P:methionine metabolic process"/>
    <property type="evidence" value="ECO:0007669"/>
    <property type="project" value="InterPro"/>
</dbReference>
<protein>
    <recommendedName>
        <fullName evidence="6">Methylenetetrahydrofolate reductase</fullName>
    </recommendedName>
</protein>
<dbReference type="GO" id="GO:0004489">
    <property type="term" value="F:methylenetetrahydrofolate reductase [NAD(P)H] activity"/>
    <property type="evidence" value="ECO:0007669"/>
    <property type="project" value="InterPro"/>
</dbReference>
<dbReference type="Proteomes" id="UP001054252">
    <property type="component" value="Unassembled WGS sequence"/>
</dbReference>
<comment type="pathway">
    <text evidence="2 6">One-carbon metabolism; tetrahydrofolate interconversion.</text>
</comment>
<feature type="region of interest" description="Disordered" evidence="7">
    <location>
        <begin position="50"/>
        <end position="78"/>
    </location>
</feature>
<keyword evidence="9" id="KW-1185">Reference proteome</keyword>
<dbReference type="EMBL" id="BPVZ01000017">
    <property type="protein sequence ID" value="GKV01724.1"/>
    <property type="molecule type" value="Genomic_DNA"/>
</dbReference>
<comment type="cofactor">
    <cofactor evidence="1 6">
        <name>FAD</name>
        <dbReference type="ChEBI" id="CHEBI:57692"/>
    </cofactor>
</comment>
<evidence type="ECO:0000313" key="9">
    <source>
        <dbReference type="Proteomes" id="UP001054252"/>
    </source>
</evidence>
<evidence type="ECO:0000256" key="2">
    <source>
        <dbReference type="ARBA" id="ARBA00004777"/>
    </source>
</evidence>
<evidence type="ECO:0000256" key="1">
    <source>
        <dbReference type="ARBA" id="ARBA00001974"/>
    </source>
</evidence>
<evidence type="ECO:0000256" key="4">
    <source>
        <dbReference type="ARBA" id="ARBA00022827"/>
    </source>
</evidence>
<evidence type="ECO:0000256" key="7">
    <source>
        <dbReference type="SAM" id="MobiDB-lite"/>
    </source>
</evidence>
<dbReference type="Gene3D" id="3.20.20.220">
    <property type="match status" value="1"/>
</dbReference>
<keyword evidence="3 6" id="KW-0285">Flavoprotein</keyword>
<proteinExistence type="inferred from homology"/>
<keyword evidence="5 6" id="KW-0560">Oxidoreductase</keyword>